<keyword evidence="5 7" id="KW-0460">Magnesium</keyword>
<reference evidence="9" key="1">
    <citation type="submission" date="2023-03" db="EMBL/GenBank/DDBJ databases">
        <title>Chitinimonas shenzhenensis gen. nov., sp. nov., a novel member of family Burkholderiaceae isolated from activated sludge collected in Shen Zhen, China.</title>
        <authorList>
            <person name="Wang X."/>
        </authorList>
    </citation>
    <scope>NUCLEOTIDE SEQUENCE</scope>
    <source>
        <strain evidence="9">DQS-5</strain>
    </source>
</reference>
<keyword evidence="10" id="KW-1185">Reference proteome</keyword>
<evidence type="ECO:0000256" key="3">
    <source>
        <dbReference type="ARBA" id="ARBA00022741"/>
    </source>
</evidence>
<proteinExistence type="inferred from homology"/>
<feature type="binding site" evidence="7">
    <location>
        <position position="69"/>
    </location>
    <ligand>
        <name>Mg(2+)</name>
        <dbReference type="ChEBI" id="CHEBI:18420"/>
    </ligand>
</feature>
<keyword evidence="4 7" id="KW-0378">Hydrolase</keyword>
<dbReference type="EMBL" id="JARRAF010000035">
    <property type="protein sequence ID" value="MDK2126277.1"/>
    <property type="molecule type" value="Genomic_DNA"/>
</dbReference>
<evidence type="ECO:0000256" key="7">
    <source>
        <dbReference type="HAMAP-Rule" id="MF_01405"/>
    </source>
</evidence>
<feature type="binding site" evidence="7">
    <location>
        <position position="70"/>
    </location>
    <ligand>
        <name>substrate</name>
    </ligand>
</feature>
<feature type="binding site" evidence="7">
    <location>
        <position position="40"/>
    </location>
    <ligand>
        <name>Mg(2+)</name>
        <dbReference type="ChEBI" id="CHEBI:18420"/>
    </ligand>
</feature>
<dbReference type="InterPro" id="IPR020922">
    <property type="entry name" value="dITP/XTP_pyrophosphatase"/>
</dbReference>
<evidence type="ECO:0000256" key="1">
    <source>
        <dbReference type="ARBA" id="ARBA00008023"/>
    </source>
</evidence>
<dbReference type="HAMAP" id="MF_01405">
    <property type="entry name" value="Non_canon_purine_NTPase"/>
    <property type="match status" value="1"/>
</dbReference>
<comment type="function">
    <text evidence="7">Pyrophosphatase that catalyzes the hydrolysis of nucleoside triphosphates to their monophosphate derivatives, with a high preference for the non-canonical purine nucleotides XTP (xanthosine triphosphate), dITP (deoxyinosine triphosphate) and ITP. Seems to function as a house-cleaning enzyme that removes non-canonical purine nucleotides from the nucleotide pool, thus preventing their incorporation into DNA/RNA and avoiding chromosomal lesions.</text>
</comment>
<comment type="catalytic activity">
    <reaction evidence="7">
        <text>XTP + H2O = XMP + diphosphate + H(+)</text>
        <dbReference type="Rhea" id="RHEA:28610"/>
        <dbReference type="ChEBI" id="CHEBI:15377"/>
        <dbReference type="ChEBI" id="CHEBI:15378"/>
        <dbReference type="ChEBI" id="CHEBI:33019"/>
        <dbReference type="ChEBI" id="CHEBI:57464"/>
        <dbReference type="ChEBI" id="CHEBI:61314"/>
        <dbReference type="EC" id="3.6.1.66"/>
    </reaction>
</comment>
<keyword evidence="3 7" id="KW-0547">Nucleotide-binding</keyword>
<feature type="binding site" evidence="7">
    <location>
        <begin position="152"/>
        <end position="155"/>
    </location>
    <ligand>
        <name>substrate</name>
    </ligand>
</feature>
<evidence type="ECO:0000313" key="9">
    <source>
        <dbReference type="EMBL" id="MDK2126277.1"/>
    </source>
</evidence>
<dbReference type="PANTHER" id="PTHR11067">
    <property type="entry name" value="INOSINE TRIPHOSPHATE PYROPHOSPHATASE/HAM1 PROTEIN"/>
    <property type="match status" value="1"/>
</dbReference>
<sequence>MKRIVLASNNAGKVREFQRLFAPLHIEIVPQGDLGVPEAEEPHVTFLENALAKARHASTLTGMPALADDSGICVSALNGAPGVYSARYAGPPKSDERNNLKLLDALSGVADRRAFYYAVLVMVRHGDDPRPLIAEGRLDGEILLAPRGEGGFGYDPLFYLSALGNTVAELTPEEKNPISHRGRALASLLARMAEEGQV</sequence>
<evidence type="ECO:0000256" key="5">
    <source>
        <dbReference type="ARBA" id="ARBA00022842"/>
    </source>
</evidence>
<dbReference type="InterPro" id="IPR029001">
    <property type="entry name" value="ITPase-like_fam"/>
</dbReference>
<name>A0ABT7E1T5_9NEIS</name>
<feature type="binding site" evidence="7">
    <location>
        <begin position="8"/>
        <end position="13"/>
    </location>
    <ligand>
        <name>substrate</name>
    </ligand>
</feature>
<dbReference type="Gene3D" id="3.90.950.10">
    <property type="match status" value="1"/>
</dbReference>
<feature type="active site" description="Proton acceptor" evidence="7">
    <location>
        <position position="69"/>
    </location>
</feature>
<dbReference type="EC" id="3.6.1.66" evidence="7"/>
<dbReference type="Proteomes" id="UP001172778">
    <property type="component" value="Unassembled WGS sequence"/>
</dbReference>
<evidence type="ECO:0000313" key="10">
    <source>
        <dbReference type="Proteomes" id="UP001172778"/>
    </source>
</evidence>
<feature type="binding site" evidence="7">
    <location>
        <begin position="180"/>
        <end position="181"/>
    </location>
    <ligand>
        <name>substrate</name>
    </ligand>
</feature>
<comment type="cofactor">
    <cofactor evidence="7">
        <name>Mg(2+)</name>
        <dbReference type="ChEBI" id="CHEBI:18420"/>
    </cofactor>
    <text evidence="7">Binds 1 Mg(2+) ion per subunit.</text>
</comment>
<keyword evidence="6 7" id="KW-0546">Nucleotide metabolism</keyword>
<dbReference type="CDD" id="cd00515">
    <property type="entry name" value="HAM1"/>
    <property type="match status" value="1"/>
</dbReference>
<comment type="catalytic activity">
    <reaction evidence="7">
        <text>dITP + H2O = dIMP + diphosphate + H(+)</text>
        <dbReference type="Rhea" id="RHEA:28342"/>
        <dbReference type="ChEBI" id="CHEBI:15377"/>
        <dbReference type="ChEBI" id="CHEBI:15378"/>
        <dbReference type="ChEBI" id="CHEBI:33019"/>
        <dbReference type="ChEBI" id="CHEBI:61194"/>
        <dbReference type="ChEBI" id="CHEBI:61382"/>
        <dbReference type="EC" id="3.6.1.66"/>
    </reaction>
</comment>
<dbReference type="NCBIfam" id="TIGR00042">
    <property type="entry name" value="RdgB/HAM1 family non-canonical purine NTP pyrophosphatase"/>
    <property type="match status" value="1"/>
</dbReference>
<comment type="caution">
    <text evidence="9">The sequence shown here is derived from an EMBL/GenBank/DDBJ whole genome shotgun (WGS) entry which is preliminary data.</text>
</comment>
<dbReference type="Pfam" id="PF01725">
    <property type="entry name" value="Ham1p_like"/>
    <property type="match status" value="1"/>
</dbReference>
<organism evidence="9 10">
    <name type="scientific">Parachitinimonas caeni</name>
    <dbReference type="NCBI Taxonomy" id="3031301"/>
    <lineage>
        <taxon>Bacteria</taxon>
        <taxon>Pseudomonadati</taxon>
        <taxon>Pseudomonadota</taxon>
        <taxon>Betaproteobacteria</taxon>
        <taxon>Neisseriales</taxon>
        <taxon>Chitinibacteraceae</taxon>
        <taxon>Parachitinimonas</taxon>
    </lineage>
</organism>
<feature type="binding site" evidence="7">
    <location>
        <position position="175"/>
    </location>
    <ligand>
        <name>substrate</name>
    </ligand>
</feature>
<dbReference type="RefSeq" id="WP_284102597.1">
    <property type="nucleotide sequence ID" value="NZ_JARRAF010000035.1"/>
</dbReference>
<dbReference type="PANTHER" id="PTHR11067:SF9">
    <property type="entry name" value="INOSINE TRIPHOSPHATE PYROPHOSPHATASE"/>
    <property type="match status" value="1"/>
</dbReference>
<dbReference type="SUPFAM" id="SSF52972">
    <property type="entry name" value="ITPase-like"/>
    <property type="match status" value="1"/>
</dbReference>
<gene>
    <name evidence="9" type="primary">rdgB</name>
    <name evidence="9" type="ORF">PZA18_19720</name>
</gene>
<evidence type="ECO:0000256" key="4">
    <source>
        <dbReference type="ARBA" id="ARBA00022801"/>
    </source>
</evidence>
<comment type="subunit">
    <text evidence="7">Homodimer.</text>
</comment>
<keyword evidence="2 7" id="KW-0479">Metal-binding</keyword>
<dbReference type="InterPro" id="IPR002637">
    <property type="entry name" value="RdgB/HAM1"/>
</dbReference>
<comment type="similarity">
    <text evidence="1 7 8">Belongs to the HAM1 NTPase family.</text>
</comment>
<evidence type="ECO:0000256" key="8">
    <source>
        <dbReference type="RuleBase" id="RU003781"/>
    </source>
</evidence>
<protein>
    <recommendedName>
        <fullName evidence="7">dITP/XTP pyrophosphatase</fullName>
        <ecNumber evidence="7">3.6.1.66</ecNumber>
    </recommendedName>
    <alternativeName>
        <fullName evidence="7">Non-canonical purine NTP pyrophosphatase</fullName>
    </alternativeName>
    <alternativeName>
        <fullName evidence="7">Non-standard purine NTP pyrophosphatase</fullName>
    </alternativeName>
    <alternativeName>
        <fullName evidence="7">Nucleoside-triphosphate diphosphatase</fullName>
    </alternativeName>
    <alternativeName>
        <fullName evidence="7">Nucleoside-triphosphate pyrophosphatase</fullName>
        <shortName evidence="7">NTPase</shortName>
    </alternativeName>
</protein>
<accession>A0ABT7E1T5</accession>
<evidence type="ECO:0000256" key="6">
    <source>
        <dbReference type="ARBA" id="ARBA00023080"/>
    </source>
</evidence>
<evidence type="ECO:0000256" key="2">
    <source>
        <dbReference type="ARBA" id="ARBA00022723"/>
    </source>
</evidence>
<comment type="catalytic activity">
    <reaction evidence="7">
        <text>ITP + H2O = IMP + diphosphate + H(+)</text>
        <dbReference type="Rhea" id="RHEA:29399"/>
        <dbReference type="ChEBI" id="CHEBI:15377"/>
        <dbReference type="ChEBI" id="CHEBI:15378"/>
        <dbReference type="ChEBI" id="CHEBI:33019"/>
        <dbReference type="ChEBI" id="CHEBI:58053"/>
        <dbReference type="ChEBI" id="CHEBI:61402"/>
        <dbReference type="EC" id="3.6.1.66"/>
    </reaction>
</comment>